<name>A0A2V2N8S7_9EURY</name>
<comment type="caution">
    <text evidence="1">The sequence shown here is derived from an EMBL/GenBank/DDBJ whole genome shotgun (WGS) entry which is preliminary data.</text>
</comment>
<dbReference type="GeneID" id="97548615"/>
<accession>A0A2V2N8S7</accession>
<protein>
    <submittedName>
        <fullName evidence="1">Uncharacterized protein</fullName>
    </submittedName>
</protein>
<dbReference type="OrthoDB" id="113807at2157"/>
<evidence type="ECO:0000313" key="2">
    <source>
        <dbReference type="Proteomes" id="UP000245657"/>
    </source>
</evidence>
<dbReference type="EMBL" id="QGMY01000006">
    <property type="protein sequence ID" value="PWR72697.1"/>
    <property type="molecule type" value="Genomic_DNA"/>
</dbReference>
<dbReference type="Proteomes" id="UP000245657">
    <property type="component" value="Unassembled WGS sequence"/>
</dbReference>
<keyword evidence="2" id="KW-1185">Reference proteome</keyword>
<proteinExistence type="predicted"/>
<organism evidence="1 2">
    <name type="scientific">Methanospirillum lacunae</name>
    <dbReference type="NCBI Taxonomy" id="668570"/>
    <lineage>
        <taxon>Archaea</taxon>
        <taxon>Methanobacteriati</taxon>
        <taxon>Methanobacteriota</taxon>
        <taxon>Stenosarchaea group</taxon>
        <taxon>Methanomicrobia</taxon>
        <taxon>Methanomicrobiales</taxon>
        <taxon>Methanospirillaceae</taxon>
        <taxon>Methanospirillum</taxon>
    </lineage>
</organism>
<sequence>MSRPVRTLQVEKGYVECLSSKKEDLDHCRFCAHSVRFRVAGKEVASPARAYCTLQRHSEEIDLAKVEAVICDDLSSEGFRSIMNIIG</sequence>
<dbReference type="RefSeq" id="WP_109968208.1">
    <property type="nucleotide sequence ID" value="NZ_CP176093.1"/>
</dbReference>
<reference evidence="1 2" key="1">
    <citation type="submission" date="2018-05" db="EMBL/GenBank/DDBJ databases">
        <title>Draft genome of Methanospirillum lacunae Ki8-1.</title>
        <authorList>
            <person name="Dueholm M.S."/>
            <person name="Nielsen P.H."/>
            <person name="Bakmann L.F."/>
            <person name="Otzen D.E."/>
        </authorList>
    </citation>
    <scope>NUCLEOTIDE SEQUENCE [LARGE SCALE GENOMIC DNA]</scope>
    <source>
        <strain evidence="1 2">Ki8-1</strain>
    </source>
</reference>
<dbReference type="AlphaFoldDB" id="A0A2V2N8S7"/>
<evidence type="ECO:0000313" key="1">
    <source>
        <dbReference type="EMBL" id="PWR72697.1"/>
    </source>
</evidence>
<gene>
    <name evidence="1" type="ORF">DK846_06980</name>
</gene>